<proteinExistence type="inferred from homology"/>
<dbReference type="GO" id="GO:0004318">
    <property type="term" value="F:enoyl-[acyl-carrier-protein] reductase (NADH) activity"/>
    <property type="evidence" value="ECO:0007669"/>
    <property type="project" value="UniProtKB-EC"/>
</dbReference>
<gene>
    <name evidence="13" type="ORF">BWK73_18545</name>
</gene>
<dbReference type="PANTHER" id="PTHR43159">
    <property type="entry name" value="ENOYL-[ACYL-CARRIER-PROTEIN] REDUCTASE"/>
    <property type="match status" value="1"/>
</dbReference>
<dbReference type="InterPro" id="IPR014358">
    <property type="entry name" value="Enoyl-ACP_Rdtase_NADH"/>
</dbReference>
<comment type="catalytic activity">
    <reaction evidence="9">
        <text>a 2,3-saturated acyl-[ACP] + NAD(+) = a (2E)-enoyl-[ACP] + NADH + H(+)</text>
        <dbReference type="Rhea" id="RHEA:10240"/>
        <dbReference type="Rhea" id="RHEA-COMP:9925"/>
        <dbReference type="Rhea" id="RHEA-COMP:9926"/>
        <dbReference type="ChEBI" id="CHEBI:15378"/>
        <dbReference type="ChEBI" id="CHEBI:57540"/>
        <dbReference type="ChEBI" id="CHEBI:57945"/>
        <dbReference type="ChEBI" id="CHEBI:78784"/>
        <dbReference type="ChEBI" id="CHEBI:78785"/>
        <dbReference type="EC" id="1.3.1.9"/>
    </reaction>
</comment>
<dbReference type="InterPro" id="IPR002347">
    <property type="entry name" value="SDR_fam"/>
</dbReference>
<keyword evidence="6 9" id="KW-0520">NAD</keyword>
<feature type="binding site" evidence="12">
    <location>
        <position position="40"/>
    </location>
    <ligand>
        <name>NAD(+)</name>
        <dbReference type="ChEBI" id="CHEBI:57540"/>
    </ligand>
</feature>
<keyword evidence="4" id="KW-0276">Fatty acid metabolism</keyword>
<keyword evidence="8 9" id="KW-0275">Fatty acid biosynthesis</keyword>
<feature type="binding site" evidence="12">
    <location>
        <begin position="64"/>
        <end position="65"/>
    </location>
    <ligand>
        <name>NAD(+)</name>
        <dbReference type="ChEBI" id="CHEBI:57540"/>
    </ligand>
</feature>
<evidence type="ECO:0000256" key="3">
    <source>
        <dbReference type="ARBA" id="ARBA00022516"/>
    </source>
</evidence>
<dbReference type="Pfam" id="PF13561">
    <property type="entry name" value="adh_short_C2"/>
    <property type="match status" value="1"/>
</dbReference>
<dbReference type="SUPFAM" id="SSF51735">
    <property type="entry name" value="NAD(P)-binding Rossmann-fold domains"/>
    <property type="match status" value="1"/>
</dbReference>
<comment type="caution">
    <text evidence="13">The sequence shown here is derived from an EMBL/GenBank/DDBJ whole genome shotgun (WGS) entry which is preliminary data.</text>
</comment>
<dbReference type="GO" id="GO:0006633">
    <property type="term" value="P:fatty acid biosynthetic process"/>
    <property type="evidence" value="ECO:0007669"/>
    <property type="project" value="UniProtKB-UniPathway"/>
</dbReference>
<sequence length="263" mass="27726">MGFLTGKRALITGIASDRSIAYGIAEAMHREGAELAFTYQNDKLKSRVEKTAAAFGSSIVIHCDVATDDSIAAAFTELGTHWDGVDIVVHSIAFAPKEQLNGSIVDNTSREGSMIAHDISAYSFIAMARYAKPLMAGRNGSLLALSYLGAVAAIPNYNVMGMAKASLEAAVRFMAADLGPQGIRVNAISAGPIRTLAAAGIAGFRKMLDHFEKYAPMRRNVTIEEVGNVAAFLSSDLASGVTGEITYVDGGWNILGMSGLGEE</sequence>
<evidence type="ECO:0000256" key="11">
    <source>
        <dbReference type="PIRSR" id="PIRSR000094-2"/>
    </source>
</evidence>
<evidence type="ECO:0000256" key="10">
    <source>
        <dbReference type="PIRSR" id="PIRSR000094-1"/>
    </source>
</evidence>
<evidence type="ECO:0000256" key="8">
    <source>
        <dbReference type="ARBA" id="ARBA00023160"/>
    </source>
</evidence>
<evidence type="ECO:0000313" key="13">
    <source>
        <dbReference type="EMBL" id="OQX11113.1"/>
    </source>
</evidence>
<comment type="pathway">
    <text evidence="1">Lipid metabolism; fatty acid biosynthesis.</text>
</comment>
<feature type="binding site" evidence="11">
    <location>
        <position position="95"/>
    </location>
    <ligand>
        <name>substrate</name>
    </ligand>
</feature>
<reference evidence="13 14" key="1">
    <citation type="submission" date="2017-01" db="EMBL/GenBank/DDBJ databases">
        <title>Novel large sulfur bacteria in the metagenomes of groundwater-fed chemosynthetic microbial mats in the Lake Huron basin.</title>
        <authorList>
            <person name="Sharrar A.M."/>
            <person name="Flood B.E."/>
            <person name="Bailey J.V."/>
            <person name="Jones D.S."/>
            <person name="Biddanda B."/>
            <person name="Ruberg S.A."/>
            <person name="Marcus D.N."/>
            <person name="Dick G.J."/>
        </authorList>
    </citation>
    <scope>NUCLEOTIDE SEQUENCE [LARGE SCALE GENOMIC DNA]</scope>
    <source>
        <strain evidence="13">A8</strain>
    </source>
</reference>
<evidence type="ECO:0000256" key="6">
    <source>
        <dbReference type="ARBA" id="ARBA00023027"/>
    </source>
</evidence>
<feature type="binding site" evidence="12">
    <location>
        <position position="92"/>
    </location>
    <ligand>
        <name>NAD(+)</name>
        <dbReference type="ChEBI" id="CHEBI:57540"/>
    </ligand>
</feature>
<evidence type="ECO:0000256" key="12">
    <source>
        <dbReference type="PIRSR" id="PIRSR000094-3"/>
    </source>
</evidence>
<dbReference type="FunFam" id="1.10.8.400:FF:000001">
    <property type="entry name" value="Enoyl-[acyl-carrier-protein] reductase [NADH]"/>
    <property type="match status" value="1"/>
</dbReference>
<dbReference type="EC" id="1.3.1.9" evidence="9"/>
<dbReference type="PIRSF" id="PIRSF000094">
    <property type="entry name" value="Enoyl-ACP_rdct"/>
    <property type="match status" value="1"/>
</dbReference>
<dbReference type="Proteomes" id="UP000192491">
    <property type="component" value="Unassembled WGS sequence"/>
</dbReference>
<dbReference type="PANTHER" id="PTHR43159:SF2">
    <property type="entry name" value="ENOYL-[ACYL-CARRIER-PROTEIN] REDUCTASE [NADH], CHLOROPLASTIC"/>
    <property type="match status" value="1"/>
</dbReference>
<evidence type="ECO:0000256" key="7">
    <source>
        <dbReference type="ARBA" id="ARBA00023098"/>
    </source>
</evidence>
<dbReference type="InterPro" id="IPR036291">
    <property type="entry name" value="NAD(P)-bd_dom_sf"/>
</dbReference>
<name>A0A1Y1QQ18_9GAMM</name>
<dbReference type="AlphaFoldDB" id="A0A1Y1QQ18"/>
<feature type="binding site" evidence="12">
    <location>
        <position position="13"/>
    </location>
    <ligand>
        <name>NAD(+)</name>
        <dbReference type="ChEBI" id="CHEBI:57540"/>
    </ligand>
</feature>
<organism evidence="13 14">
    <name type="scientific">Thiothrix lacustris</name>
    <dbReference type="NCBI Taxonomy" id="525917"/>
    <lineage>
        <taxon>Bacteria</taxon>
        <taxon>Pseudomonadati</taxon>
        <taxon>Pseudomonadota</taxon>
        <taxon>Gammaproteobacteria</taxon>
        <taxon>Thiotrichales</taxon>
        <taxon>Thiotrichaceae</taxon>
        <taxon>Thiothrix</taxon>
    </lineage>
</organism>
<dbReference type="EMBL" id="MTEJ01000096">
    <property type="protein sequence ID" value="OQX11113.1"/>
    <property type="molecule type" value="Genomic_DNA"/>
</dbReference>
<evidence type="ECO:0000256" key="9">
    <source>
        <dbReference type="PIRNR" id="PIRNR000094"/>
    </source>
</evidence>
<evidence type="ECO:0000256" key="1">
    <source>
        <dbReference type="ARBA" id="ARBA00005194"/>
    </source>
</evidence>
<evidence type="ECO:0000256" key="4">
    <source>
        <dbReference type="ARBA" id="ARBA00022832"/>
    </source>
</evidence>
<keyword evidence="3 9" id="KW-0444">Lipid biosynthesis</keyword>
<accession>A0A1Y1QQ18</accession>
<dbReference type="Gene3D" id="1.10.8.400">
    <property type="entry name" value="Enoyl acyl carrier protein reductase"/>
    <property type="match status" value="1"/>
</dbReference>
<feature type="binding site" evidence="12">
    <location>
        <begin position="193"/>
        <end position="197"/>
    </location>
    <ligand>
        <name>NAD(+)</name>
        <dbReference type="ChEBI" id="CHEBI:57540"/>
    </ligand>
</feature>
<keyword evidence="5 9" id="KW-0560">Oxidoreductase</keyword>
<feature type="active site" description="Proton acceptor" evidence="10">
    <location>
        <position position="147"/>
    </location>
</feature>
<feature type="active site" description="Proton acceptor" evidence="10">
    <location>
        <position position="157"/>
    </location>
</feature>
<dbReference type="STRING" id="1123401.GCA_000621325_03272"/>
<dbReference type="FunFam" id="3.40.50.720:FF:000054">
    <property type="entry name" value="Enoyl-[acyl-carrier-protein] reductase [NADH]"/>
    <property type="match status" value="1"/>
</dbReference>
<dbReference type="CDD" id="cd05372">
    <property type="entry name" value="ENR_SDR"/>
    <property type="match status" value="1"/>
</dbReference>
<evidence type="ECO:0000313" key="14">
    <source>
        <dbReference type="Proteomes" id="UP000192491"/>
    </source>
</evidence>
<dbReference type="UniPathway" id="UPA00094"/>
<protein>
    <recommendedName>
        <fullName evidence="9">Enoyl-[acyl-carrier-protein] reductase [NADH]</fullName>
        <ecNumber evidence="9">1.3.1.9</ecNumber>
    </recommendedName>
</protein>
<comment type="similarity">
    <text evidence="2 9">Belongs to the short-chain dehydrogenases/reductases (SDR) family. FabI subfamily.</text>
</comment>
<dbReference type="PRINTS" id="PR00081">
    <property type="entry name" value="GDHRDH"/>
</dbReference>
<feature type="binding site" evidence="12">
    <location>
        <begin position="19"/>
        <end position="20"/>
    </location>
    <ligand>
        <name>NAD(+)</name>
        <dbReference type="ChEBI" id="CHEBI:57540"/>
    </ligand>
</feature>
<keyword evidence="7" id="KW-0443">Lipid metabolism</keyword>
<dbReference type="Gene3D" id="3.40.50.720">
    <property type="entry name" value="NAD(P)-binding Rossmann-like Domain"/>
    <property type="match status" value="1"/>
</dbReference>
<evidence type="ECO:0000256" key="2">
    <source>
        <dbReference type="ARBA" id="ARBA00009233"/>
    </source>
</evidence>
<evidence type="ECO:0000256" key="5">
    <source>
        <dbReference type="ARBA" id="ARBA00023002"/>
    </source>
</evidence>
<feature type="binding site" evidence="12">
    <location>
        <position position="164"/>
    </location>
    <ligand>
        <name>NAD(+)</name>
        <dbReference type="ChEBI" id="CHEBI:57540"/>
    </ligand>
</feature>